<proteinExistence type="predicted"/>
<protein>
    <submittedName>
        <fullName evidence="1">Uncharacterized protein</fullName>
    </submittedName>
</protein>
<reference evidence="2" key="1">
    <citation type="submission" date="2016-11" db="EMBL/GenBank/DDBJ databases">
        <authorList>
            <person name="Varghese N."/>
            <person name="Submissions S."/>
        </authorList>
    </citation>
    <scope>NUCLEOTIDE SEQUENCE [LARGE SCALE GENOMIC DNA]</scope>
    <source>
        <strain evidence="2">CGMCC 1.8995</strain>
    </source>
</reference>
<dbReference type="STRING" id="634436.SAMN05216361_3356"/>
<keyword evidence="2" id="KW-1185">Reference proteome</keyword>
<gene>
    <name evidence="1" type="ORF">SAMN05216361_3356</name>
</gene>
<dbReference type="EMBL" id="FQWD01000005">
    <property type="protein sequence ID" value="SHG93042.1"/>
    <property type="molecule type" value="Genomic_DNA"/>
</dbReference>
<name>A0A1M5NU37_9ALTE</name>
<organism evidence="1 2">
    <name type="scientific">Marisediminitalea aggregata</name>
    <dbReference type="NCBI Taxonomy" id="634436"/>
    <lineage>
        <taxon>Bacteria</taxon>
        <taxon>Pseudomonadati</taxon>
        <taxon>Pseudomonadota</taxon>
        <taxon>Gammaproteobacteria</taxon>
        <taxon>Alteromonadales</taxon>
        <taxon>Alteromonadaceae</taxon>
        <taxon>Marisediminitalea</taxon>
    </lineage>
</organism>
<dbReference type="AlphaFoldDB" id="A0A1M5NU37"/>
<dbReference type="RefSeq" id="WP_073324305.1">
    <property type="nucleotide sequence ID" value="NZ_FQWD01000005.1"/>
</dbReference>
<accession>A0A1M5NU37</accession>
<dbReference type="OrthoDB" id="5772064at2"/>
<evidence type="ECO:0000313" key="1">
    <source>
        <dbReference type="EMBL" id="SHG93042.1"/>
    </source>
</evidence>
<sequence length="85" mass="9601">MFNRNLKWRASGTVLTVGLLVGTFHLATDSREIASNDCQPPCANAQQHAEEVSWSSWLTGRSTSYRFHYLDLLELLSRQKGTDSE</sequence>
<evidence type="ECO:0000313" key="2">
    <source>
        <dbReference type="Proteomes" id="UP000184520"/>
    </source>
</evidence>
<dbReference type="Proteomes" id="UP000184520">
    <property type="component" value="Unassembled WGS sequence"/>
</dbReference>